<evidence type="ECO:0000313" key="2">
    <source>
        <dbReference type="EnsemblPlants" id="ONIVA12G02470.1"/>
    </source>
</evidence>
<dbReference type="Proteomes" id="UP000006591">
    <property type="component" value="Chromosome 12"/>
</dbReference>
<dbReference type="Gramene" id="ONIVA12G02470.1">
    <property type="protein sequence ID" value="ONIVA12G02470.1"/>
    <property type="gene ID" value="ONIVA12G02470"/>
</dbReference>
<dbReference type="HOGENOM" id="CLU_954378_0_0_1"/>
<name>A0A0E0J6P3_ORYNI</name>
<dbReference type="AlphaFoldDB" id="A0A0E0J6P3"/>
<keyword evidence="3" id="KW-1185">Reference proteome</keyword>
<reference evidence="2" key="2">
    <citation type="submission" date="2018-04" db="EMBL/GenBank/DDBJ databases">
        <title>OnivRS2 (Oryza nivara Reference Sequence Version 2).</title>
        <authorList>
            <person name="Zhang J."/>
            <person name="Kudrna D."/>
            <person name="Lee S."/>
            <person name="Talag J."/>
            <person name="Rajasekar S."/>
            <person name="Welchert J."/>
            <person name="Hsing Y.-I."/>
            <person name="Wing R.A."/>
        </authorList>
    </citation>
    <scope>NUCLEOTIDE SEQUENCE [LARGE SCALE GENOMIC DNA]</scope>
    <source>
        <strain evidence="2">SL10</strain>
    </source>
</reference>
<dbReference type="EnsemblPlants" id="ONIVA12G02470.1">
    <property type="protein sequence ID" value="ONIVA12G02470.1"/>
    <property type="gene ID" value="ONIVA12G02470"/>
</dbReference>
<organism evidence="2">
    <name type="scientific">Oryza nivara</name>
    <name type="common">Indian wild rice</name>
    <name type="synonym">Oryza sativa f. spontanea</name>
    <dbReference type="NCBI Taxonomy" id="4536"/>
    <lineage>
        <taxon>Eukaryota</taxon>
        <taxon>Viridiplantae</taxon>
        <taxon>Streptophyta</taxon>
        <taxon>Embryophyta</taxon>
        <taxon>Tracheophyta</taxon>
        <taxon>Spermatophyta</taxon>
        <taxon>Magnoliopsida</taxon>
        <taxon>Liliopsida</taxon>
        <taxon>Poales</taxon>
        <taxon>Poaceae</taxon>
        <taxon>BOP clade</taxon>
        <taxon>Oryzoideae</taxon>
        <taxon>Oryzeae</taxon>
        <taxon>Oryzinae</taxon>
        <taxon>Oryza</taxon>
    </lineage>
</organism>
<accession>A0A0E0J6P3</accession>
<reference evidence="2" key="1">
    <citation type="submission" date="2015-04" db="UniProtKB">
        <authorList>
            <consortium name="EnsemblPlants"/>
        </authorList>
    </citation>
    <scope>IDENTIFICATION</scope>
    <source>
        <strain evidence="2">SL10</strain>
    </source>
</reference>
<feature type="region of interest" description="Disordered" evidence="1">
    <location>
        <begin position="1"/>
        <end position="87"/>
    </location>
</feature>
<feature type="compositionally biased region" description="Basic and acidic residues" evidence="1">
    <location>
        <begin position="26"/>
        <end position="36"/>
    </location>
</feature>
<evidence type="ECO:0000256" key="1">
    <source>
        <dbReference type="SAM" id="MobiDB-lite"/>
    </source>
</evidence>
<evidence type="ECO:0000313" key="3">
    <source>
        <dbReference type="Proteomes" id="UP000006591"/>
    </source>
</evidence>
<feature type="compositionally biased region" description="Gly residues" evidence="1">
    <location>
        <begin position="14"/>
        <end position="25"/>
    </location>
</feature>
<protein>
    <submittedName>
        <fullName evidence="2">Uncharacterized protein</fullName>
    </submittedName>
</protein>
<proteinExistence type="predicted"/>
<sequence length="292" mass="29508">MDLAAGAVDPPPGGGSGVHDGGGGDSDQRLGRRDEPSWIAAATTHPSEGSRGSGPHAAGSGLPEPNLAGKLQGRRPRLHDNGGGGATARQLRLDGIGVDGDGCGAVSGRLDGSGGAGALPLLYRELLGTGGGDGRPTGKTQVAKARLFPVRSHRPDSTWRPTGGVAEVAWVSVLGSSGVVKGVGGRVIFLAVGQANPVWGAPPLLCGELLGRMKMVVGLQGKLWLLRQCCSLSRHPWAGFDGEAGERRGGGSLGQRAGGGDRCCGSLVIGRTGSRPVEGRRSGVAEAMCRRC</sequence>